<proteinExistence type="predicted"/>
<dbReference type="AlphaFoldDB" id="A0A426XL58"/>
<evidence type="ECO:0000256" key="1">
    <source>
        <dbReference type="ARBA" id="ARBA00004123"/>
    </source>
</evidence>
<keyword evidence="2" id="KW-0539">Nucleus</keyword>
<evidence type="ECO:0000259" key="4">
    <source>
        <dbReference type="Pfam" id="PF15612"/>
    </source>
</evidence>
<feature type="region of interest" description="Disordered" evidence="3">
    <location>
        <begin position="44"/>
        <end position="82"/>
    </location>
</feature>
<dbReference type="GO" id="GO:0005634">
    <property type="term" value="C:nucleus"/>
    <property type="evidence" value="ECO:0007669"/>
    <property type="project" value="UniProtKB-SubCell"/>
</dbReference>
<feature type="domain" description="WHIM1" evidence="4">
    <location>
        <begin position="114"/>
        <end position="155"/>
    </location>
</feature>
<dbReference type="Pfam" id="PF15612">
    <property type="entry name" value="WHIM1"/>
    <property type="match status" value="1"/>
</dbReference>
<dbReference type="GO" id="GO:0006357">
    <property type="term" value="P:regulation of transcription by RNA polymerase II"/>
    <property type="evidence" value="ECO:0007669"/>
    <property type="project" value="InterPro"/>
</dbReference>
<protein>
    <recommendedName>
        <fullName evidence="4">WHIM1 domain-containing protein</fullName>
    </recommendedName>
</protein>
<evidence type="ECO:0000313" key="6">
    <source>
        <dbReference type="Proteomes" id="UP000287651"/>
    </source>
</evidence>
<evidence type="ECO:0000256" key="2">
    <source>
        <dbReference type="ARBA" id="ARBA00023242"/>
    </source>
</evidence>
<reference evidence="5 6" key="1">
    <citation type="journal article" date="2014" name="Agronomy (Basel)">
        <title>A Draft Genome Sequence for Ensete ventricosum, the Drought-Tolerant Tree Against Hunger.</title>
        <authorList>
            <person name="Harrison J."/>
            <person name="Moore K.A."/>
            <person name="Paszkiewicz K."/>
            <person name="Jones T."/>
            <person name="Grant M."/>
            <person name="Ambacheew D."/>
            <person name="Muzemil S."/>
            <person name="Studholme D.J."/>
        </authorList>
    </citation>
    <scope>NUCLEOTIDE SEQUENCE [LARGE SCALE GENOMIC DNA]</scope>
</reference>
<accession>A0A426XL58</accession>
<comment type="caution">
    <text evidence="5">The sequence shown here is derived from an EMBL/GenBank/DDBJ whole genome shotgun (WGS) entry which is preliminary data.</text>
</comment>
<name>A0A426XL58_ENSVE</name>
<organism evidence="5 6">
    <name type="scientific">Ensete ventricosum</name>
    <name type="common">Abyssinian banana</name>
    <name type="synonym">Musa ensete</name>
    <dbReference type="NCBI Taxonomy" id="4639"/>
    <lineage>
        <taxon>Eukaryota</taxon>
        <taxon>Viridiplantae</taxon>
        <taxon>Streptophyta</taxon>
        <taxon>Embryophyta</taxon>
        <taxon>Tracheophyta</taxon>
        <taxon>Spermatophyta</taxon>
        <taxon>Magnoliopsida</taxon>
        <taxon>Liliopsida</taxon>
        <taxon>Zingiberales</taxon>
        <taxon>Musaceae</taxon>
        <taxon>Ensete</taxon>
    </lineage>
</organism>
<feature type="compositionally biased region" description="Acidic residues" evidence="3">
    <location>
        <begin position="56"/>
        <end position="67"/>
    </location>
</feature>
<dbReference type="EMBL" id="AMZH03019521">
    <property type="protein sequence ID" value="RRT40258.1"/>
    <property type="molecule type" value="Genomic_DNA"/>
</dbReference>
<dbReference type="InterPro" id="IPR028942">
    <property type="entry name" value="WHIM1_dom"/>
</dbReference>
<sequence>MILELGLPSTTEELEKLIYSTLSSDITLFEKIGPSAYRLRVDPQIKGKGDSHSDTEDSGSVDDDSENDNASGSSDDCEEMESTIHDRRIIKYNSLHKKTSKRITEYTEIDESYSGEAWMQGLMEGEYSTLSIEEKMDAIVALVDLVSGCSSLRMEV</sequence>
<evidence type="ECO:0000256" key="3">
    <source>
        <dbReference type="SAM" id="MobiDB-lite"/>
    </source>
</evidence>
<comment type="subcellular location">
    <subcellularLocation>
        <location evidence="1">Nucleus</location>
    </subcellularLocation>
</comment>
<evidence type="ECO:0000313" key="5">
    <source>
        <dbReference type="EMBL" id="RRT40258.1"/>
    </source>
</evidence>
<gene>
    <name evidence="5" type="ORF">B296_00042575</name>
</gene>
<dbReference type="PANTHER" id="PTHR36968">
    <property type="entry name" value="HOMEOBOX-DDT DOMAIN PROTEIN RLT2"/>
    <property type="match status" value="1"/>
</dbReference>
<feature type="compositionally biased region" description="Basic and acidic residues" evidence="3">
    <location>
        <begin position="44"/>
        <end position="55"/>
    </location>
</feature>
<dbReference type="InterPro" id="IPR044977">
    <property type="entry name" value="RLT1-3"/>
</dbReference>
<dbReference type="PANTHER" id="PTHR36968:SF8">
    <property type="entry name" value="HOMEOBOX-DDT DOMAIN PROTEIN RLT3 ISOFORM X1"/>
    <property type="match status" value="1"/>
</dbReference>
<dbReference type="Proteomes" id="UP000287651">
    <property type="component" value="Unassembled WGS sequence"/>
</dbReference>